<evidence type="ECO:0000256" key="1">
    <source>
        <dbReference type="ARBA" id="ARBA00010282"/>
    </source>
</evidence>
<feature type="domain" description="Fe-S metabolism associated" evidence="2">
    <location>
        <begin position="15"/>
        <end position="134"/>
    </location>
</feature>
<dbReference type="Gene3D" id="3.90.1010.10">
    <property type="match status" value="1"/>
</dbReference>
<reference evidence="3" key="1">
    <citation type="submission" date="2022-08" db="EMBL/GenBank/DDBJ databases">
        <title>Novel Bdellovibrio Species Isolated from Svalbard: Designation Bdellovibrio svalbardensis.</title>
        <authorList>
            <person name="Mitchell R.J."/>
            <person name="Choi S.Y."/>
        </authorList>
    </citation>
    <scope>NUCLEOTIDE SEQUENCE</scope>
    <source>
        <strain evidence="3">PAP01</strain>
    </source>
</reference>
<protein>
    <submittedName>
        <fullName evidence="3">SufE family protein</fullName>
    </submittedName>
</protein>
<evidence type="ECO:0000259" key="2">
    <source>
        <dbReference type="Pfam" id="PF02657"/>
    </source>
</evidence>
<dbReference type="Pfam" id="PF02657">
    <property type="entry name" value="SufE"/>
    <property type="match status" value="1"/>
</dbReference>
<accession>A0ABT6DIH9</accession>
<dbReference type="PANTHER" id="PTHR43597">
    <property type="entry name" value="SULFUR ACCEPTOR PROTEIN CSDE"/>
    <property type="match status" value="1"/>
</dbReference>
<name>A0ABT6DIH9_9BACT</name>
<evidence type="ECO:0000313" key="4">
    <source>
        <dbReference type="Proteomes" id="UP001152321"/>
    </source>
</evidence>
<dbReference type="PANTHER" id="PTHR43597:SF5">
    <property type="entry name" value="SUFE-LIKE PROTEIN 2, CHLOROPLASTIC"/>
    <property type="match status" value="1"/>
</dbReference>
<proteinExistence type="inferred from homology"/>
<sequence>MNMLTIQERQNKVIADFSAYTQWEDRYKKIIEMGKALADMPQEFKTEQNMVKGCQSQVWLHAALSDKGQIQLQGDSDALIVKGLVALLLYVYSGSSPSDILATPPEFLKALGFEGNLSPSRANGLHAMLKQIKNYAMAFDYLLKSKG</sequence>
<dbReference type="SUPFAM" id="SSF82649">
    <property type="entry name" value="SufE/NifU"/>
    <property type="match status" value="1"/>
</dbReference>
<dbReference type="EMBL" id="JANRMI010000002">
    <property type="protein sequence ID" value="MDG0816645.1"/>
    <property type="molecule type" value="Genomic_DNA"/>
</dbReference>
<keyword evidence="4" id="KW-1185">Reference proteome</keyword>
<comment type="similarity">
    <text evidence="1">Belongs to the SufE family.</text>
</comment>
<organism evidence="3 4">
    <name type="scientific">Bdellovibrio svalbardensis</name>
    <dbReference type="NCBI Taxonomy" id="2972972"/>
    <lineage>
        <taxon>Bacteria</taxon>
        <taxon>Pseudomonadati</taxon>
        <taxon>Bdellovibrionota</taxon>
        <taxon>Bdellovibrionia</taxon>
        <taxon>Bdellovibrionales</taxon>
        <taxon>Pseudobdellovibrionaceae</taxon>
        <taxon>Bdellovibrio</taxon>
    </lineage>
</organism>
<dbReference type="Proteomes" id="UP001152321">
    <property type="component" value="Unassembled WGS sequence"/>
</dbReference>
<evidence type="ECO:0000313" key="3">
    <source>
        <dbReference type="EMBL" id="MDG0816645.1"/>
    </source>
</evidence>
<comment type="caution">
    <text evidence="3">The sequence shown here is derived from an EMBL/GenBank/DDBJ whole genome shotgun (WGS) entry which is preliminary data.</text>
</comment>
<gene>
    <name evidence="3" type="ORF">NWE73_09735</name>
</gene>
<dbReference type="InterPro" id="IPR003808">
    <property type="entry name" value="Fe-S_metab-assoc_dom"/>
</dbReference>